<dbReference type="GO" id="GO:0042602">
    <property type="term" value="F:riboflavin reductase (NADPH) activity"/>
    <property type="evidence" value="ECO:0007669"/>
    <property type="project" value="UniProtKB-EC"/>
</dbReference>
<keyword evidence="5 10" id="KW-0274">FAD</keyword>
<proteinExistence type="predicted"/>
<dbReference type="InterPro" id="IPR003097">
    <property type="entry name" value="CysJ-like_FAD-binding"/>
</dbReference>
<comment type="function">
    <text evidence="10">Component of the sulfite reductase complex that catalyzes the 6-electron reduction of sulfite to sulfide. This is one of several activities required for the biosynthesis of L-cysteine from sulfate. The flavoprotein component catalyzes the electron flow from NADPH -&gt; FAD -&gt; FMN to the hemoprotein component.</text>
</comment>
<keyword evidence="1 10" id="KW-0813">Transport</keyword>
<keyword evidence="8 10" id="KW-0560">Oxidoreductase</keyword>
<dbReference type="InterPro" id="IPR001094">
    <property type="entry name" value="Flavdoxin-like"/>
</dbReference>
<evidence type="ECO:0000256" key="6">
    <source>
        <dbReference type="ARBA" id="ARBA00022857"/>
    </source>
</evidence>
<dbReference type="PRINTS" id="PR00371">
    <property type="entry name" value="FPNCR"/>
</dbReference>
<evidence type="ECO:0000256" key="7">
    <source>
        <dbReference type="ARBA" id="ARBA00022982"/>
    </source>
</evidence>
<comment type="subunit">
    <text evidence="10">Alpha(8)-beta(8). The alpha component is a flavoprotein, the beta component is a hemoprotein.</text>
</comment>
<dbReference type="InterPro" id="IPR029039">
    <property type="entry name" value="Flavoprotein-like_sf"/>
</dbReference>
<dbReference type="InterPro" id="IPR023173">
    <property type="entry name" value="NADPH_Cyt_P450_Rdtase_alpha"/>
</dbReference>
<dbReference type="Pfam" id="PF00667">
    <property type="entry name" value="FAD_binding_1"/>
    <property type="match status" value="1"/>
</dbReference>
<evidence type="ECO:0000256" key="2">
    <source>
        <dbReference type="ARBA" id="ARBA00022605"/>
    </source>
</evidence>
<dbReference type="EMBL" id="OZ026884">
    <property type="protein sequence ID" value="CAL1241790.1"/>
    <property type="molecule type" value="Genomic_DNA"/>
</dbReference>
<dbReference type="Gene3D" id="3.40.50.80">
    <property type="entry name" value="Nucleotide-binding domain of ferredoxin-NADP reductase (FNR) module"/>
    <property type="match status" value="1"/>
</dbReference>
<accession>A0ABM9NMC2</accession>
<feature type="domain" description="FAD-binding FR-type" evidence="12">
    <location>
        <begin position="225"/>
        <end position="443"/>
    </location>
</feature>
<dbReference type="SUPFAM" id="SSF63380">
    <property type="entry name" value="Riboflavin synthase domain-like"/>
    <property type="match status" value="1"/>
</dbReference>
<protein>
    <recommendedName>
        <fullName evidence="10">Sulfite reductase [NADPH] flavoprotein alpha-component</fullName>
        <shortName evidence="10">SiR-FP</shortName>
        <ecNumber evidence="10">1.8.1.2</ecNumber>
    </recommendedName>
</protein>
<dbReference type="SUPFAM" id="SSF52218">
    <property type="entry name" value="Flavoproteins"/>
    <property type="match status" value="1"/>
</dbReference>
<keyword evidence="2 10" id="KW-0028">Amino-acid biosynthesis</keyword>
<dbReference type="InterPro" id="IPR017938">
    <property type="entry name" value="Riboflavin_synthase-like_b-brl"/>
</dbReference>
<evidence type="ECO:0000256" key="8">
    <source>
        <dbReference type="ARBA" id="ARBA00023002"/>
    </source>
</evidence>
<keyword evidence="3 10" id="KW-0285">Flavoprotein</keyword>
<reference evidence="13 14" key="1">
    <citation type="submission" date="2024-04" db="EMBL/GenBank/DDBJ databases">
        <authorList>
            <person name="Cremers G."/>
        </authorList>
    </citation>
    <scope>NUCLEOTIDE SEQUENCE [LARGE SCALE GENOMIC DNA]</scope>
    <source>
        <strain evidence="13">MeCH1-AG</strain>
    </source>
</reference>
<dbReference type="PANTHER" id="PTHR19384:SF128">
    <property type="entry name" value="NADPH OXIDOREDUCTASE A"/>
    <property type="match status" value="1"/>
</dbReference>
<dbReference type="GO" id="GO:0004783">
    <property type="term" value="F:sulfite reductase (NADPH) activity"/>
    <property type="evidence" value="ECO:0007669"/>
    <property type="project" value="UniProtKB-EC"/>
</dbReference>
<evidence type="ECO:0000256" key="5">
    <source>
        <dbReference type="ARBA" id="ARBA00022827"/>
    </source>
</evidence>
<dbReference type="InterPro" id="IPR010199">
    <property type="entry name" value="CysJ"/>
</dbReference>
<dbReference type="CDD" id="cd06199">
    <property type="entry name" value="SiR"/>
    <property type="match status" value="1"/>
</dbReference>
<feature type="domain" description="Flavodoxin-like" evidence="11">
    <location>
        <begin position="58"/>
        <end position="196"/>
    </location>
</feature>
<evidence type="ECO:0000256" key="1">
    <source>
        <dbReference type="ARBA" id="ARBA00022448"/>
    </source>
</evidence>
<dbReference type="InterPro" id="IPR008254">
    <property type="entry name" value="Flavodoxin/NO_synth"/>
</dbReference>
<comment type="cofactor">
    <cofactor evidence="10">
        <name>FMN</name>
        <dbReference type="ChEBI" id="CHEBI:58210"/>
    </cofactor>
    <text evidence="10">Binds 1 FMN per subunit.</text>
</comment>
<dbReference type="PROSITE" id="PS50902">
    <property type="entry name" value="FLAVODOXIN_LIKE"/>
    <property type="match status" value="1"/>
</dbReference>
<keyword evidence="7 10" id="KW-0249">Electron transport</keyword>
<name>A0ABM9NMC2_9GAMM</name>
<evidence type="ECO:0000256" key="4">
    <source>
        <dbReference type="ARBA" id="ARBA00022643"/>
    </source>
</evidence>
<comment type="catalytic activity">
    <reaction evidence="10">
        <text>hydrogen sulfide + 3 NADP(+) + 3 H2O = sulfite + 3 NADPH + 4 H(+)</text>
        <dbReference type="Rhea" id="RHEA:13801"/>
        <dbReference type="ChEBI" id="CHEBI:15377"/>
        <dbReference type="ChEBI" id="CHEBI:15378"/>
        <dbReference type="ChEBI" id="CHEBI:17359"/>
        <dbReference type="ChEBI" id="CHEBI:29919"/>
        <dbReference type="ChEBI" id="CHEBI:57783"/>
        <dbReference type="ChEBI" id="CHEBI:58349"/>
        <dbReference type="EC" id="1.8.1.2"/>
    </reaction>
</comment>
<dbReference type="PRINTS" id="PR00369">
    <property type="entry name" value="FLAVODOXIN"/>
</dbReference>
<evidence type="ECO:0000259" key="12">
    <source>
        <dbReference type="PROSITE" id="PS51384"/>
    </source>
</evidence>
<evidence type="ECO:0000256" key="9">
    <source>
        <dbReference type="ARBA" id="ARBA00023192"/>
    </source>
</evidence>
<dbReference type="InterPro" id="IPR039261">
    <property type="entry name" value="FNR_nucleotide-bd"/>
</dbReference>
<dbReference type="EC" id="1.8.1.2" evidence="10"/>
<sequence>MTNIPAGPTGPLTPPQAELLARLVRELSPTQLAWVSGYLAGLIEGRPSASAPAAAPELTVLFASQTGNAEKLARRLHGRLQERGLAARIEGMDSYKPARLKQDRYLLIVASTYGDGEPPDHAREFYDFLHSPRAPRLEGLRYAVLALGDTSYEWFCKTGRDFDQRLEALGATRLFPRADCDLDYEDRAEAWIEGVLGALPATAPSRVECTTTPGVPSAPPSYSRKRPFPAPILDNIPLTGRGSTKEVRHIELSLAGSGLQYQPGDALGVVPRNWRARVEELIACLDLAPDARVPDGEGGTITLEDALLNHYEITTLTRPFLEGYAELAGSRELAELLREDQRDRLRAFLQGREIIDLVQAYPVPGLSAERFVGLLRKLPPRLYSIASSLKAHPDEAHLTVAVVRYQSHGRQRQGVASVFLAEGVADGEPVPVYVHENPNFRLPEDPDAPVIMIGPGTGVAPFRAFLAEREATGAGGRNWLFFGDRHFRTDFLYQREWLEYRKKGLLHRIDVAFSRDDEAKTYVQHRMLEQSRELYAWLEQGAYCYVCGDAERMAPDVHQALIAVVAKEGGFDHQRAEAYVAELKAAKRYQRDVY</sequence>
<dbReference type="InterPro" id="IPR017927">
    <property type="entry name" value="FAD-bd_FR_type"/>
</dbReference>
<dbReference type="Gene3D" id="2.40.30.10">
    <property type="entry name" value="Translation factors"/>
    <property type="match status" value="1"/>
</dbReference>
<dbReference type="Pfam" id="PF00258">
    <property type="entry name" value="Flavodoxin_1"/>
    <property type="match status" value="1"/>
</dbReference>
<dbReference type="InterPro" id="IPR001433">
    <property type="entry name" value="OxRdtase_FAD/NAD-bd"/>
</dbReference>
<comment type="cofactor">
    <cofactor evidence="10">
        <name>FAD</name>
        <dbReference type="ChEBI" id="CHEBI:57692"/>
    </cofactor>
    <text evidence="10">Binds 1 FAD per subunit.</text>
</comment>
<keyword evidence="14" id="KW-1185">Reference proteome</keyword>
<dbReference type="PROSITE" id="PS51384">
    <property type="entry name" value="FAD_FR"/>
    <property type="match status" value="1"/>
</dbReference>
<evidence type="ECO:0000313" key="13">
    <source>
        <dbReference type="EMBL" id="CAL1241790.1"/>
    </source>
</evidence>
<keyword evidence="4 10" id="KW-0288">FMN</keyword>
<dbReference type="InterPro" id="IPR001709">
    <property type="entry name" value="Flavoprot_Pyr_Nucl_cyt_Rdtase"/>
</dbReference>
<organism evidence="13 14">
    <name type="scientific">Candidatus Methylocalor cossyra</name>
    <dbReference type="NCBI Taxonomy" id="3108543"/>
    <lineage>
        <taxon>Bacteria</taxon>
        <taxon>Pseudomonadati</taxon>
        <taxon>Pseudomonadota</taxon>
        <taxon>Gammaproteobacteria</taxon>
        <taxon>Methylococcales</taxon>
        <taxon>Methylococcaceae</taxon>
        <taxon>Candidatus Methylocalor</taxon>
    </lineage>
</organism>
<dbReference type="SUPFAM" id="SSF52343">
    <property type="entry name" value="Ferredoxin reductase-like, C-terminal NADP-linked domain"/>
    <property type="match status" value="1"/>
</dbReference>
<dbReference type="PANTHER" id="PTHR19384">
    <property type="entry name" value="NITRIC OXIDE SYNTHASE-RELATED"/>
    <property type="match status" value="1"/>
</dbReference>
<dbReference type="Gene3D" id="1.20.990.10">
    <property type="entry name" value="NADPH-cytochrome p450 Reductase, Chain A, domain 3"/>
    <property type="match status" value="1"/>
</dbReference>
<dbReference type="NCBIfam" id="TIGR01931">
    <property type="entry name" value="cysJ"/>
    <property type="match status" value="1"/>
</dbReference>
<evidence type="ECO:0000256" key="3">
    <source>
        <dbReference type="ARBA" id="ARBA00022630"/>
    </source>
</evidence>
<evidence type="ECO:0000313" key="14">
    <source>
        <dbReference type="Proteomes" id="UP001497493"/>
    </source>
</evidence>
<dbReference type="PIRSF" id="PIRSF000207">
    <property type="entry name" value="SiR-FP_CysJ"/>
    <property type="match status" value="1"/>
</dbReference>
<comment type="pathway">
    <text evidence="10">Sulfur metabolism; hydrogen sulfide biosynthesis; hydrogen sulfide from sulfite (NADPH route): step 1/1.</text>
</comment>
<gene>
    <name evidence="13" type="primary">cysJ</name>
    <name evidence="13" type="ORF">MECH1_V1_3014</name>
</gene>
<keyword evidence="6 10" id="KW-0521">NADP</keyword>
<dbReference type="Gene3D" id="3.40.50.360">
    <property type="match status" value="1"/>
</dbReference>
<evidence type="ECO:0000256" key="10">
    <source>
        <dbReference type="PIRNR" id="PIRNR000207"/>
    </source>
</evidence>
<keyword evidence="9 10" id="KW-0198">Cysteine biosynthesis</keyword>
<evidence type="ECO:0000259" key="11">
    <source>
        <dbReference type="PROSITE" id="PS50902"/>
    </source>
</evidence>
<dbReference type="RefSeq" id="WP_348758278.1">
    <property type="nucleotide sequence ID" value="NZ_OZ026884.1"/>
</dbReference>
<dbReference type="Proteomes" id="UP001497493">
    <property type="component" value="Chromosome"/>
</dbReference>
<dbReference type="Pfam" id="PF00175">
    <property type="entry name" value="NAD_binding_1"/>
    <property type="match status" value="1"/>
</dbReference>